<dbReference type="PANTHER" id="PTHR12972:SF0">
    <property type="entry name" value="PROTEIN DOWNSTREAM NEIGHBOR OF SON"/>
    <property type="match status" value="1"/>
</dbReference>
<dbReference type="GO" id="GO:0005634">
    <property type="term" value="C:nucleus"/>
    <property type="evidence" value="ECO:0007669"/>
    <property type="project" value="UniProtKB-SubCell"/>
</dbReference>
<dbReference type="OMA" id="CLHIPDQ"/>
<keyword evidence="3" id="KW-0539">Nucleus</keyword>
<comment type="similarity">
    <text evidence="4">Belongs to the DONSON family.</text>
</comment>
<accession>A0A5P1FU67</accession>
<reference evidence="6" key="1">
    <citation type="journal article" date="2017" name="Nat. Commun.">
        <title>The asparagus genome sheds light on the origin and evolution of a young Y chromosome.</title>
        <authorList>
            <person name="Harkess A."/>
            <person name="Zhou J."/>
            <person name="Xu C."/>
            <person name="Bowers J.E."/>
            <person name="Van der Hulst R."/>
            <person name="Ayyampalayam S."/>
            <person name="Mercati F."/>
            <person name="Riccardi P."/>
            <person name="McKain M.R."/>
            <person name="Kakrana A."/>
            <person name="Tang H."/>
            <person name="Ray J."/>
            <person name="Groenendijk J."/>
            <person name="Arikit S."/>
            <person name="Mathioni S.M."/>
            <person name="Nakano M."/>
            <person name="Shan H."/>
            <person name="Telgmann-Rauber A."/>
            <person name="Kanno A."/>
            <person name="Yue Z."/>
            <person name="Chen H."/>
            <person name="Li W."/>
            <person name="Chen Y."/>
            <person name="Xu X."/>
            <person name="Zhang Y."/>
            <person name="Luo S."/>
            <person name="Chen H."/>
            <person name="Gao J."/>
            <person name="Mao Z."/>
            <person name="Pires J.C."/>
            <person name="Luo M."/>
            <person name="Kudrna D."/>
            <person name="Wing R.A."/>
            <person name="Meyers B.C."/>
            <person name="Yi K."/>
            <person name="Kong H."/>
            <person name="Lavrijsen P."/>
            <person name="Sunseri F."/>
            <person name="Falavigna A."/>
            <person name="Ye Y."/>
            <person name="Leebens-Mack J.H."/>
            <person name="Chen G."/>
        </authorList>
    </citation>
    <scope>NUCLEOTIDE SEQUENCE [LARGE SCALE GENOMIC DNA]</scope>
    <source>
        <strain evidence="6">cv. DH0086</strain>
    </source>
</reference>
<proteinExistence type="inferred from homology"/>
<organism evidence="5 6">
    <name type="scientific">Asparagus officinalis</name>
    <name type="common">Garden asparagus</name>
    <dbReference type="NCBI Taxonomy" id="4686"/>
    <lineage>
        <taxon>Eukaryota</taxon>
        <taxon>Viridiplantae</taxon>
        <taxon>Streptophyta</taxon>
        <taxon>Embryophyta</taxon>
        <taxon>Tracheophyta</taxon>
        <taxon>Spermatophyta</taxon>
        <taxon>Magnoliopsida</taxon>
        <taxon>Liliopsida</taxon>
        <taxon>Asparagales</taxon>
        <taxon>Asparagaceae</taxon>
        <taxon>Asparagoideae</taxon>
        <taxon>Asparagus</taxon>
    </lineage>
</organism>
<evidence type="ECO:0000256" key="4">
    <source>
        <dbReference type="ARBA" id="ARBA00025806"/>
    </source>
</evidence>
<name>A0A5P1FU67_ASPOF</name>
<dbReference type="GO" id="GO:0033260">
    <property type="term" value="P:nuclear DNA replication"/>
    <property type="evidence" value="ECO:0007669"/>
    <property type="project" value="TreeGrafter"/>
</dbReference>
<dbReference type="EMBL" id="CM007381">
    <property type="protein sequence ID" value="ONK81885.1"/>
    <property type="molecule type" value="Genomic_DNA"/>
</dbReference>
<dbReference type="PANTHER" id="PTHR12972">
    <property type="entry name" value="DOWNSTREAM NEIGHBOR OF SON"/>
    <property type="match status" value="1"/>
</dbReference>
<evidence type="ECO:0000256" key="2">
    <source>
        <dbReference type="ARBA" id="ARBA00022473"/>
    </source>
</evidence>
<comment type="subcellular location">
    <subcellularLocation>
        <location evidence="1">Nucleus</location>
    </subcellularLocation>
</comment>
<dbReference type="Gramene" id="ONK81885">
    <property type="protein sequence ID" value="ONK81885"/>
    <property type="gene ID" value="A4U43_C01F33860"/>
</dbReference>
<evidence type="ECO:0000313" key="5">
    <source>
        <dbReference type="EMBL" id="ONK81885.1"/>
    </source>
</evidence>
<gene>
    <name evidence="5" type="ORF">A4U43_C01F33860</name>
</gene>
<dbReference type="AlphaFoldDB" id="A0A5P1FU67"/>
<dbReference type="Proteomes" id="UP000243459">
    <property type="component" value="Chromosome 1"/>
</dbReference>
<evidence type="ECO:0000256" key="1">
    <source>
        <dbReference type="ARBA" id="ARBA00004123"/>
    </source>
</evidence>
<keyword evidence="6" id="KW-1185">Reference proteome</keyword>
<sequence>MDSMNDVDNSPQSLLAFIGNEIVHGLYDFLLNYRFFLSSLMGVDVPVLYAPVPFQNASLSVPEVRCREMRRADTVLPCSIEFLPS</sequence>
<keyword evidence="2" id="KW-0217">Developmental protein</keyword>
<evidence type="ECO:0000256" key="3">
    <source>
        <dbReference type="ARBA" id="ARBA00023242"/>
    </source>
</evidence>
<dbReference type="InterPro" id="IPR024861">
    <property type="entry name" value="Donson"/>
</dbReference>
<protein>
    <submittedName>
        <fullName evidence="5">Uncharacterized protein</fullName>
    </submittedName>
</protein>
<evidence type="ECO:0000313" key="6">
    <source>
        <dbReference type="Proteomes" id="UP000243459"/>
    </source>
</evidence>